<feature type="region of interest" description="Disordered" evidence="1">
    <location>
        <begin position="833"/>
        <end position="889"/>
    </location>
</feature>
<feature type="transmembrane region" description="Helical" evidence="2">
    <location>
        <begin position="770"/>
        <end position="791"/>
    </location>
</feature>
<feature type="region of interest" description="Disordered" evidence="1">
    <location>
        <begin position="980"/>
        <end position="1019"/>
    </location>
</feature>
<evidence type="ECO:0000313" key="6">
    <source>
        <dbReference type="Proteomes" id="UP000659344"/>
    </source>
</evidence>
<feature type="domain" description="GTPase-associated protein 1 N-terminal" evidence="3">
    <location>
        <begin position="8"/>
        <end position="145"/>
    </location>
</feature>
<accession>A0ABQ1YFQ0</accession>
<feature type="compositionally biased region" description="Low complexity" evidence="1">
    <location>
        <begin position="999"/>
        <end position="1011"/>
    </location>
</feature>
<dbReference type="Pfam" id="PF20013">
    <property type="entry name" value="GAP1-N2"/>
    <property type="match status" value="1"/>
</dbReference>
<evidence type="ECO:0000256" key="1">
    <source>
        <dbReference type="SAM" id="MobiDB-lite"/>
    </source>
</evidence>
<evidence type="ECO:0000256" key="2">
    <source>
        <dbReference type="SAM" id="Phobius"/>
    </source>
</evidence>
<keyword evidence="2" id="KW-0812">Transmembrane</keyword>
<keyword evidence="2" id="KW-1133">Transmembrane helix</keyword>
<feature type="domain" description="GTPase-associated protein 1 middle" evidence="4">
    <location>
        <begin position="163"/>
        <end position="267"/>
    </location>
</feature>
<dbReference type="RefSeq" id="WP_188538569.1">
    <property type="nucleotide sequence ID" value="NZ_BMFT01000001.1"/>
</dbReference>
<dbReference type="Proteomes" id="UP000659344">
    <property type="component" value="Unassembled WGS sequence"/>
</dbReference>
<protein>
    <recommendedName>
        <fullName evidence="7">Glycosyltransferase</fullName>
    </recommendedName>
</protein>
<keyword evidence="2" id="KW-0472">Membrane</keyword>
<organism evidence="5 6">
    <name type="scientific">Paenibacillus segetis</name>
    <dbReference type="NCBI Taxonomy" id="1325360"/>
    <lineage>
        <taxon>Bacteria</taxon>
        <taxon>Bacillati</taxon>
        <taxon>Bacillota</taxon>
        <taxon>Bacilli</taxon>
        <taxon>Bacillales</taxon>
        <taxon>Paenibacillaceae</taxon>
        <taxon>Paenibacillus</taxon>
    </lineage>
</organism>
<evidence type="ECO:0000259" key="3">
    <source>
        <dbReference type="Pfam" id="PF20013"/>
    </source>
</evidence>
<reference evidence="6" key="1">
    <citation type="journal article" date="2019" name="Int. J. Syst. Evol. Microbiol.">
        <title>The Global Catalogue of Microorganisms (GCM) 10K type strain sequencing project: providing services to taxonomists for standard genome sequencing and annotation.</title>
        <authorList>
            <consortium name="The Broad Institute Genomics Platform"/>
            <consortium name="The Broad Institute Genome Sequencing Center for Infectious Disease"/>
            <person name="Wu L."/>
            <person name="Ma J."/>
        </authorList>
    </citation>
    <scope>NUCLEOTIDE SEQUENCE [LARGE SCALE GENOMIC DNA]</scope>
    <source>
        <strain evidence="6">CGMCC 1.12769</strain>
    </source>
</reference>
<dbReference type="InterPro" id="IPR045402">
    <property type="entry name" value="GAP1-N2"/>
</dbReference>
<comment type="caution">
    <text evidence="5">The sequence shown here is derived from an EMBL/GenBank/DDBJ whole genome shotgun (WGS) entry which is preliminary data.</text>
</comment>
<evidence type="ECO:0000313" key="5">
    <source>
        <dbReference type="EMBL" id="GGH22990.1"/>
    </source>
</evidence>
<feature type="compositionally biased region" description="Low complexity" evidence="1">
    <location>
        <begin position="869"/>
        <end position="884"/>
    </location>
</feature>
<evidence type="ECO:0000259" key="4">
    <source>
        <dbReference type="Pfam" id="PF20014"/>
    </source>
</evidence>
<sequence>MKLSSLPIQQQIYTRERRGLFRSTEGFDTVAKSEGLDASFIKKTLHPFCAYDAPTELTTRGEKDGALYPEALHLFHTESGETVLGRSVYQPADFTGLRSAFLTHNYVIPTNRSGEVVSDYRAWFGAIFSKEYDIASGSELPELHELPHPNLAESTVMSTWRALLDELRIDEQIFKQLLLAVMTSCGEGRKKVYVSLDVPPEQIDEQACRLLELLYAVLPYEFRRRLGFITYAKEPQSRKYVHLQFVERGSLRVTDRSLDKEYTFDLATGRSTQIDLDGRQPYLDFVWHHLEQQISLEPFLEFADEMLKGMGVRKTAVSSYHELAILYQIEQGNYRLFEVDKANVLSGLLEFLKPEGALDTKERLNDVLMGLFDREFDEVRQGMLPDQGVAKCFRDYFHIITTNGVDGSEKVKIITYFIRAVNNTLAHQRKDLATSLYELIEGSPGLKADFFDTVLKNEGLARMLFEPYIQEKFLSLQKSKNVLNLVQSWATSHPEVLYNGPFQESAQIALGRKLRDEPSLLPAVNGVLEGISKLEKESQQLGNGRAFAASAILEQLRATTLRVLLSEIDLERLTREQLLTADFLKQGKGLELGKDQTEQRLRSNAMVLSSAYQWFTEPKPDEAIFNGLSLQEIDTVQQLGRKWLQSEITANQFNKLALVYYNETETGFVEYSALLDYLRKNATDKETIYEFLLWSQGHPYFARPRGLVPAYSAAILAYFKKHDRNAFKSRDYRNRYFSKSSAALEQVFDKARFELSSPLVQFISRNQKKLIISSSVVLLAVVVILGCLLTLQKIGVFDRGTEAAPPDISSGGIGSNVLETVIVYAEQIAVGSAADDEPVDHEKNKVPDGDTADLNNKQSVDPSEKPQKTNNVDDNQTDPNTPDDGSVSEIGVPEEMTQLVFLFQEESMSRTFDPSTLYVEIPGQEKQQFVLMDVGPGNVVDSGQAEYPWKVVVPLGQKLYIPTGSMVTVQDKRYAISEWKVSQSGALSTDDDTPLGSETPDPNTTDPNATNSQTNNNKK</sequence>
<dbReference type="EMBL" id="BMFT01000001">
    <property type="protein sequence ID" value="GGH22990.1"/>
    <property type="molecule type" value="Genomic_DNA"/>
</dbReference>
<evidence type="ECO:0008006" key="7">
    <source>
        <dbReference type="Google" id="ProtNLM"/>
    </source>
</evidence>
<name>A0ABQ1YFQ0_9BACL</name>
<gene>
    <name evidence="5" type="ORF">GCM10008013_21770</name>
</gene>
<proteinExistence type="predicted"/>
<dbReference type="Pfam" id="PF20014">
    <property type="entry name" value="GAP1-M"/>
    <property type="match status" value="1"/>
</dbReference>
<keyword evidence="6" id="KW-1185">Reference proteome</keyword>
<dbReference type="InterPro" id="IPR045401">
    <property type="entry name" value="GAP1-M"/>
</dbReference>